<evidence type="ECO:0000313" key="1">
    <source>
        <dbReference type="EMBL" id="CUP58070.1"/>
    </source>
</evidence>
<sequence>MIAKYNNNAYIANLKDEHVVLVTYQKEKTTEGFSQKRDYYKRKININDKGLTDLYDIHFYVQYNDIEEGYKRWLVDEDRAIGINGSIKNNEVIIDVSHDSKHVSWIQYDKGAAAKKIKLDNCDGFIVEKEYIKQDGKIITKTEEMQVEPDEFKHMMVQLRRVNF</sequence>
<dbReference type="EMBL" id="CZBP01000001">
    <property type="protein sequence ID" value="CUP58070.1"/>
    <property type="molecule type" value="Genomic_DNA"/>
</dbReference>
<accession>A0A174PGY2</accession>
<name>A0A174PGY2_9FIRM</name>
<dbReference type="RefSeq" id="WP_055059093.1">
    <property type="nucleotide sequence ID" value="NZ_CZBP01000001.1"/>
</dbReference>
<proteinExistence type="predicted"/>
<gene>
    <name evidence="1" type="ORF">ERS852569_00046</name>
</gene>
<organism evidence="1 2">
    <name type="scientific">Blautia obeum</name>
    <dbReference type="NCBI Taxonomy" id="40520"/>
    <lineage>
        <taxon>Bacteria</taxon>
        <taxon>Bacillati</taxon>
        <taxon>Bacillota</taxon>
        <taxon>Clostridia</taxon>
        <taxon>Lachnospirales</taxon>
        <taxon>Lachnospiraceae</taxon>
        <taxon>Blautia</taxon>
    </lineage>
</organism>
<reference evidence="1 2" key="1">
    <citation type="submission" date="2015-09" db="EMBL/GenBank/DDBJ databases">
        <authorList>
            <consortium name="Pathogen Informatics"/>
        </authorList>
    </citation>
    <scope>NUCLEOTIDE SEQUENCE [LARGE SCALE GENOMIC DNA]</scope>
    <source>
        <strain evidence="1 2">2789STDY5834957</strain>
    </source>
</reference>
<dbReference type="Proteomes" id="UP000095762">
    <property type="component" value="Unassembled WGS sequence"/>
</dbReference>
<evidence type="ECO:0000313" key="2">
    <source>
        <dbReference type="Proteomes" id="UP000095762"/>
    </source>
</evidence>
<dbReference type="AlphaFoldDB" id="A0A174PGY2"/>
<protein>
    <submittedName>
        <fullName evidence="1">Uncharacterized protein</fullName>
    </submittedName>
</protein>